<reference evidence="3" key="1">
    <citation type="journal article" date="2021" name="J Fungi (Basel)">
        <title>Genomic and Metabolomic Analyses of the Marine Fungus Emericellopsis cladophorae: Insights into Saltwater Adaptability Mechanisms and Its Biosynthetic Potential.</title>
        <authorList>
            <person name="Goncalves M.F.M."/>
            <person name="Hilario S."/>
            <person name="Van de Peer Y."/>
            <person name="Esteves A.C."/>
            <person name="Alves A."/>
        </authorList>
    </citation>
    <scope>NUCLEOTIDE SEQUENCE</scope>
    <source>
        <strain evidence="3">MUM 19.33</strain>
    </source>
</reference>
<sequence>MLPSSTKNMPTEKRATAPNSNVEQDTPKMVVQQQFNQPNQGRRLRVTKQALGQQRVSKHTKSRFALQSAKTGPPSMPQSELHHFKPATSHLNVHNEVEVCDVFAAVLIVMAIVFIGIMLKGWWNKWIGRRGGDVEQAIPMRTRNKSRSREPEAPDNEYYGTYNDLSDY</sequence>
<reference evidence="3" key="2">
    <citation type="submission" date="2022-07" db="EMBL/GenBank/DDBJ databases">
        <authorList>
            <person name="Goncalves M.F.M."/>
            <person name="Hilario S."/>
            <person name="Van De Peer Y."/>
            <person name="Esteves A.C."/>
            <person name="Alves A."/>
        </authorList>
    </citation>
    <scope>NUCLEOTIDE SEQUENCE</scope>
    <source>
        <strain evidence="3">MUM 19.33</strain>
    </source>
</reference>
<keyword evidence="2" id="KW-1133">Transmembrane helix</keyword>
<dbReference type="RefSeq" id="XP_051366385.1">
    <property type="nucleotide sequence ID" value="XM_051510851.1"/>
</dbReference>
<keyword evidence="4" id="KW-1185">Reference proteome</keyword>
<dbReference type="GeneID" id="75833648"/>
<evidence type="ECO:0000313" key="4">
    <source>
        <dbReference type="Proteomes" id="UP001055219"/>
    </source>
</evidence>
<feature type="region of interest" description="Disordered" evidence="1">
    <location>
        <begin position="142"/>
        <end position="168"/>
    </location>
</feature>
<gene>
    <name evidence="3" type="ORF">J7T54_007172</name>
</gene>
<proteinExistence type="predicted"/>
<dbReference type="EMBL" id="JAGIXG020000002">
    <property type="protein sequence ID" value="KAI6785529.1"/>
    <property type="molecule type" value="Genomic_DNA"/>
</dbReference>
<evidence type="ECO:0000256" key="2">
    <source>
        <dbReference type="SAM" id="Phobius"/>
    </source>
</evidence>
<accession>A0A9P9Y8I7</accession>
<evidence type="ECO:0000256" key="1">
    <source>
        <dbReference type="SAM" id="MobiDB-lite"/>
    </source>
</evidence>
<dbReference type="AlphaFoldDB" id="A0A9P9Y8I7"/>
<comment type="caution">
    <text evidence="3">The sequence shown here is derived from an EMBL/GenBank/DDBJ whole genome shotgun (WGS) entry which is preliminary data.</text>
</comment>
<dbReference type="Proteomes" id="UP001055219">
    <property type="component" value="Unassembled WGS sequence"/>
</dbReference>
<evidence type="ECO:0000313" key="3">
    <source>
        <dbReference type="EMBL" id="KAI6785529.1"/>
    </source>
</evidence>
<protein>
    <submittedName>
        <fullName evidence="3">Uncharacterized protein</fullName>
    </submittedName>
</protein>
<keyword evidence="2" id="KW-0812">Transmembrane</keyword>
<name>A0A9P9Y8I7_9HYPO</name>
<keyword evidence="2" id="KW-0472">Membrane</keyword>
<feature type="transmembrane region" description="Helical" evidence="2">
    <location>
        <begin position="102"/>
        <end position="123"/>
    </location>
</feature>
<organism evidence="3 4">
    <name type="scientific">Emericellopsis cladophorae</name>
    <dbReference type="NCBI Taxonomy" id="2686198"/>
    <lineage>
        <taxon>Eukaryota</taxon>
        <taxon>Fungi</taxon>
        <taxon>Dikarya</taxon>
        <taxon>Ascomycota</taxon>
        <taxon>Pezizomycotina</taxon>
        <taxon>Sordariomycetes</taxon>
        <taxon>Hypocreomycetidae</taxon>
        <taxon>Hypocreales</taxon>
        <taxon>Bionectriaceae</taxon>
        <taxon>Emericellopsis</taxon>
    </lineage>
</organism>
<feature type="region of interest" description="Disordered" evidence="1">
    <location>
        <begin position="1"/>
        <end position="27"/>
    </location>
</feature>